<dbReference type="Proteomes" id="UP000694863">
    <property type="component" value="Unplaced"/>
</dbReference>
<organism evidence="3 4">
    <name type="scientific">Echinops telfairi</name>
    <name type="common">Lesser hedgehog tenrec</name>
    <dbReference type="NCBI Taxonomy" id="9371"/>
    <lineage>
        <taxon>Eukaryota</taxon>
        <taxon>Metazoa</taxon>
        <taxon>Chordata</taxon>
        <taxon>Craniata</taxon>
        <taxon>Vertebrata</taxon>
        <taxon>Euteleostomi</taxon>
        <taxon>Mammalia</taxon>
        <taxon>Eutheria</taxon>
        <taxon>Afrotheria</taxon>
        <taxon>Tenrecidae</taxon>
        <taxon>Tenrecinae</taxon>
        <taxon>Echinops</taxon>
    </lineage>
</organism>
<feature type="coiled-coil region" evidence="1">
    <location>
        <begin position="98"/>
        <end position="136"/>
    </location>
</feature>
<evidence type="ECO:0000256" key="2">
    <source>
        <dbReference type="SAM" id="SignalP"/>
    </source>
</evidence>
<name>A0ABM0J7U6_ECHTE</name>
<dbReference type="PANTHER" id="PTHR21463:SF0">
    <property type="entry name" value="ANGIOPOIETIN-LIKE PROTEIN 8"/>
    <property type="match status" value="1"/>
</dbReference>
<sequence>MATLALCLLWTLATVARPLLAAPTGSPEPAQQEELTLLFHGALQLGQALNGVYRATEARLEEARHSLGLYSQALGLLGQELHQDQATAQELHTGLLKIQEEENALHLQAEAMEQVLREVAQKQQELRGRVQGLELRLRGARLGRAWHEFEALKALADEQSYIVWTLHGHAQRQKREMEAQQQRLRQIQERLHMAALPA</sequence>
<feature type="signal peptide" evidence="2">
    <location>
        <begin position="1"/>
        <end position="21"/>
    </location>
</feature>
<accession>A0ABM0J7U6</accession>
<evidence type="ECO:0000313" key="3">
    <source>
        <dbReference type="Proteomes" id="UP000694863"/>
    </source>
</evidence>
<evidence type="ECO:0000256" key="1">
    <source>
        <dbReference type="SAM" id="Coils"/>
    </source>
</evidence>
<dbReference type="GeneID" id="101660529"/>
<keyword evidence="1" id="KW-0175">Coiled coil</keyword>
<protein>
    <submittedName>
        <fullName evidence="4">Angiopoietin-like protein 8</fullName>
    </submittedName>
</protein>
<evidence type="ECO:0000313" key="4">
    <source>
        <dbReference type="RefSeq" id="XP_004716851.2"/>
    </source>
</evidence>
<reference evidence="4" key="1">
    <citation type="submission" date="2025-08" db="UniProtKB">
        <authorList>
            <consortium name="RefSeq"/>
        </authorList>
    </citation>
    <scope>IDENTIFICATION</scope>
</reference>
<dbReference type="RefSeq" id="XP_004716851.2">
    <property type="nucleotide sequence ID" value="XM_004716794.4"/>
</dbReference>
<keyword evidence="3" id="KW-1185">Reference proteome</keyword>
<dbReference type="PANTHER" id="PTHR21463">
    <property type="entry name" value="ANGIOPOIETIN-LIKE PROTEIN 8"/>
    <property type="match status" value="1"/>
</dbReference>
<proteinExistence type="predicted"/>
<feature type="chain" id="PRO_5046373287" evidence="2">
    <location>
        <begin position="22"/>
        <end position="198"/>
    </location>
</feature>
<gene>
    <name evidence="4" type="primary">ANGPTL8</name>
</gene>
<dbReference type="InterPro" id="IPR026614">
    <property type="entry name" value="ANGPTL8"/>
</dbReference>
<keyword evidence="2" id="KW-0732">Signal</keyword>